<evidence type="ECO:0000256" key="3">
    <source>
        <dbReference type="ARBA" id="ARBA00022989"/>
    </source>
</evidence>
<comment type="caution">
    <text evidence="5">The sequence shown here is derived from an EMBL/GenBank/DDBJ whole genome shotgun (WGS) entry which is preliminary data.</text>
</comment>
<gene>
    <name evidence="5" type="ORF">AML91_28225</name>
</gene>
<dbReference type="EMBL" id="LIPY01000124">
    <property type="protein sequence ID" value="KWX69687.1"/>
    <property type="molecule type" value="Genomic_DNA"/>
</dbReference>
<evidence type="ECO:0008006" key="7">
    <source>
        <dbReference type="Google" id="ProtNLM"/>
    </source>
</evidence>
<evidence type="ECO:0000256" key="4">
    <source>
        <dbReference type="ARBA" id="ARBA00023136"/>
    </source>
</evidence>
<keyword evidence="3" id="KW-1133">Transmembrane helix</keyword>
<keyword evidence="4" id="KW-0472">Membrane</keyword>
<sequence>MPLAFREILISNSTDEMMSGTVAQDRAAIGETIKYATIMVATLPILAAYPFLQKYFVKGVMVGVLKG</sequence>
<evidence type="ECO:0000313" key="6">
    <source>
        <dbReference type="Proteomes" id="UP000070252"/>
    </source>
</evidence>
<proteinExistence type="predicted"/>
<evidence type="ECO:0000256" key="2">
    <source>
        <dbReference type="ARBA" id="ARBA00022692"/>
    </source>
</evidence>
<reference evidence="5 6" key="1">
    <citation type="submission" date="2015-08" db="EMBL/GenBank/DDBJ databases">
        <title>Genome of Paenibacillus jilunlii.</title>
        <authorList>
            <person name="Sant'Anna F.H."/>
            <person name="Ambrosini A."/>
            <person name="Souza R."/>
            <person name="Bach E."/>
            <person name="Fernandes G."/>
            <person name="Balsanelli E."/>
            <person name="Baura V.A."/>
            <person name="Pedrosa F.O."/>
            <person name="Souza E.M."/>
            <person name="Passaglia L."/>
        </authorList>
    </citation>
    <scope>NUCLEOTIDE SEQUENCE [LARGE SCALE GENOMIC DNA]</scope>
    <source>
        <strain evidence="5 6">DSM 23019</strain>
    </source>
</reference>
<protein>
    <recommendedName>
        <fullName evidence="7">Aldouronate transport system permease protein</fullName>
    </recommendedName>
</protein>
<keyword evidence="2" id="KW-0812">Transmembrane</keyword>
<accession>A0ABR5SLD9</accession>
<dbReference type="Proteomes" id="UP000070252">
    <property type="component" value="Unassembled WGS sequence"/>
</dbReference>
<keyword evidence="6" id="KW-1185">Reference proteome</keyword>
<evidence type="ECO:0000256" key="1">
    <source>
        <dbReference type="ARBA" id="ARBA00004141"/>
    </source>
</evidence>
<dbReference type="InterPro" id="IPR035906">
    <property type="entry name" value="MetI-like_sf"/>
</dbReference>
<name>A0ABR5SLD9_9BACL</name>
<dbReference type="Gene3D" id="1.10.3720.10">
    <property type="entry name" value="MetI-like"/>
    <property type="match status" value="1"/>
</dbReference>
<comment type="subcellular location">
    <subcellularLocation>
        <location evidence="1">Membrane</location>
        <topology evidence="1">Multi-pass membrane protein</topology>
    </subcellularLocation>
</comment>
<organism evidence="5 6">
    <name type="scientific">Paenibacillus jilunlii</name>
    <dbReference type="NCBI Taxonomy" id="682956"/>
    <lineage>
        <taxon>Bacteria</taxon>
        <taxon>Bacillati</taxon>
        <taxon>Bacillota</taxon>
        <taxon>Bacilli</taxon>
        <taxon>Bacillales</taxon>
        <taxon>Paenibacillaceae</taxon>
        <taxon>Paenibacillus</taxon>
    </lineage>
</organism>
<evidence type="ECO:0000313" key="5">
    <source>
        <dbReference type="EMBL" id="KWX69687.1"/>
    </source>
</evidence>